<dbReference type="Gene3D" id="2.60.40.2700">
    <property type="match status" value="2"/>
</dbReference>
<evidence type="ECO:0000259" key="3">
    <source>
        <dbReference type="Pfam" id="PF20041"/>
    </source>
</evidence>
<feature type="chain" id="PRO_5046957959" evidence="2">
    <location>
        <begin position="25"/>
        <end position="2417"/>
    </location>
</feature>
<name>A0ABY4HWJ7_CHIFI</name>
<keyword evidence="5" id="KW-1185">Reference proteome</keyword>
<dbReference type="PANTHER" id="PTHR32305">
    <property type="match status" value="1"/>
</dbReference>
<protein>
    <submittedName>
        <fullName evidence="4">DUF6443 domain-containing protein</fullName>
    </submittedName>
</protein>
<dbReference type="Proteomes" id="UP000830198">
    <property type="component" value="Chromosome"/>
</dbReference>
<organism evidence="4 5">
    <name type="scientific">Chitinophaga filiformis</name>
    <name type="common">Myxococcus filiformis</name>
    <name type="synonym">Flexibacter filiformis</name>
    <dbReference type="NCBI Taxonomy" id="104663"/>
    <lineage>
        <taxon>Bacteria</taxon>
        <taxon>Pseudomonadati</taxon>
        <taxon>Bacteroidota</taxon>
        <taxon>Chitinophagia</taxon>
        <taxon>Chitinophagales</taxon>
        <taxon>Chitinophagaceae</taxon>
        <taxon>Chitinophaga</taxon>
    </lineage>
</organism>
<dbReference type="Gene3D" id="2.180.10.10">
    <property type="entry name" value="RHS repeat-associated core"/>
    <property type="match status" value="2"/>
</dbReference>
<feature type="domain" description="DUF6443" evidence="3">
    <location>
        <begin position="1003"/>
        <end position="1129"/>
    </location>
</feature>
<proteinExistence type="predicted"/>
<feature type="compositionally biased region" description="Pro residues" evidence="1">
    <location>
        <begin position="2402"/>
        <end position="2417"/>
    </location>
</feature>
<dbReference type="Pfam" id="PF20041">
    <property type="entry name" value="DUF6443"/>
    <property type="match status" value="1"/>
</dbReference>
<dbReference type="InterPro" id="IPR045619">
    <property type="entry name" value="DUF6443"/>
</dbReference>
<feature type="signal peptide" evidence="2">
    <location>
        <begin position="1"/>
        <end position="24"/>
    </location>
</feature>
<accession>A0ABY4HWJ7</accession>
<reference evidence="4 5" key="1">
    <citation type="submission" date="2022-04" db="EMBL/GenBank/DDBJ databases">
        <title>The arsenic-methylating capacity of Chitinophaga filiformis YT5 during chitin decomposition.</title>
        <authorList>
            <person name="Chen G."/>
            <person name="Liang Y."/>
        </authorList>
    </citation>
    <scope>NUCLEOTIDE SEQUENCE [LARGE SCALE GENOMIC DNA]</scope>
    <source>
        <strain evidence="4 5">YT5</strain>
    </source>
</reference>
<feature type="compositionally biased region" description="Low complexity" evidence="1">
    <location>
        <begin position="2291"/>
        <end position="2305"/>
    </location>
</feature>
<feature type="region of interest" description="Disordered" evidence="1">
    <location>
        <begin position="2359"/>
        <end position="2417"/>
    </location>
</feature>
<evidence type="ECO:0000313" key="5">
    <source>
        <dbReference type="Proteomes" id="UP000830198"/>
    </source>
</evidence>
<evidence type="ECO:0000256" key="1">
    <source>
        <dbReference type="SAM" id="MobiDB-lite"/>
    </source>
</evidence>
<feature type="region of interest" description="Disordered" evidence="1">
    <location>
        <begin position="2291"/>
        <end position="2310"/>
    </location>
</feature>
<evidence type="ECO:0000256" key="2">
    <source>
        <dbReference type="SAM" id="SignalP"/>
    </source>
</evidence>
<dbReference type="PANTHER" id="PTHR32305:SF15">
    <property type="entry name" value="PROTEIN RHSA-RELATED"/>
    <property type="match status" value="1"/>
</dbReference>
<evidence type="ECO:0000313" key="4">
    <source>
        <dbReference type="EMBL" id="UPK67975.1"/>
    </source>
</evidence>
<dbReference type="EMBL" id="CP095855">
    <property type="protein sequence ID" value="UPK67975.1"/>
    <property type="molecule type" value="Genomic_DNA"/>
</dbReference>
<dbReference type="InterPro" id="IPR050708">
    <property type="entry name" value="T6SS_VgrG/RHS"/>
</dbReference>
<dbReference type="RefSeq" id="WP_247810317.1">
    <property type="nucleotide sequence ID" value="NZ_CP095855.1"/>
</dbReference>
<gene>
    <name evidence="4" type="ORF">MYF79_23770</name>
</gene>
<keyword evidence="2" id="KW-0732">Signal</keyword>
<sequence length="2417" mass="259796">MKDIKWRLLLLLVAVVALSHTSWAAVPKTSPSTVSFPFPLSGMIGQRVVTIEGPGCVLPGFPIGYYSTGTNLGDNSQWCVNGGSIQGTTSSCKSGTPVPSITVTFTADAPSTQVSLTVNGGSFTTLAPVVLTTNQINITGNQQVVSGNTPTPLTSVETAPECSGFTYLWQQRVSGGSWTNITTATNATYSVPALTTTTDFRRQVSANGNSMYSNEITITVTAPLDAGTISSPVSGPIVYNGNPGTITSSTTATGGAVGSYVYVWQKSTNGSTYNDIQGASSTSYAPGNLTATTYFRRKVSIGSETQYSNVVTITVYPQFVVGSITNPVSGPINYSTAPGTINGPTVSGGGCSSSYTYRWQASADGVNYTNINGANALNYNPGTMTVSRYIRLIVTCGIENKGTNAIYIQVYPAISPGTISGNQTIDYNDVPAQLTGSVASGGNGTVGYQWQSSPDNITFTGVFGATAINYSPPALTATTYYRRAAQSNGATAYSNVLTITVTPLLTSGGTISPASKTINYNTSPGQLTGTVPSGGGPVYDYVWQSSDDNATWTDIPTATGQHYTPGNLTAKKYYRRKVTSNGVTNYSNTATINVYPALQAGSITPASSTISYNTIVPTLTANPTGGNGTYSYVWQTSPNNSTWTNYDGFADKDLDYDGGLTANTWFRVIVTSNGVSATSGSVVVNVLPQLKAGAITPNNPSINYNTAPGNLSVSPTGGNGTYTYQWQVSGDNSYWLNVGSSSSTYAAGNLTEDTYYRCLVTSGGVTSISQSTLVNVYPPLTVGAIMPLAQTVLPGTAATPVSCGAPAGGSSSYSYVWQKSTNGTTWTDITNSNALTVDPGELSANTYYRLKVTSNGVTVYSASALVQVQLTGGLISASVSSVAPGGTITLASAAPATNGSCGGSYTYIWQKSANELDWTDFASATVSNIMASTWYRRKVTCGTEVTYSNTVIVRVNSGVASAPDTVTMVSTTQPVAAMPAYGSGANTTNMNYIRTRIINKAGVTTEAAATALTSFADVEQETEYFDGLGRSLQIVSKQATTASKDLITLHFYDPYGRESLEYKGYGASTNDGNFKTDPAIAQPAFYNAMFGGKENFFYKRLIYDNSPDGDVLESRQAGKSFEGNARGSRTLIRANRSSEAVRIWDIGYNETDIPTSTTAYAAGSLLVTETTDEDNNKVIKYTNKDGRVVLSKRQNSGQISEDHTDWLCTYYVYDEMDKLRCIITPKAVEAIKSNWVLNATVYNELCFSHYYDNNGNPIISRKPGYVTVENVYDGRERKVFSRTNLEKNKGQWSIYTFDALNRPIMNGFYVSPGTRAVLQDSINNYSTQSQTISKTYPNINLVLDQHDGSPLYQATNSITLLPGFDSDTDVTTLEINAAATGETLAFAPDNFMSAINTAAIKPNVYLYYDDYNFPGAQQGLTSDLGKPLALSNNNADAYSSFNPINTSLATGIKNRVLGTDQWLTSTLYYTPRRKLSQTVEQNLSGATTVTSSLYNFKGTLLSKYVSHTNAQASAPQPVLYLYHLNLAGKPDSVKIRFNNDAATQRTIAYTTYNELNQISQKKVSVTGINTQLETFDYGYTLNGDITTINEAFVNTPGSTANWFGLVNSYDKGFNVKSFSGLMSGTKWKSRGDGVARAMAFYYDNSGRLTGSSFNQQNQGGITWQSNLVDFSSTFRYDENGNINSMVQKGLDGPVIKTIDSLEFGYFASSNRLNYVKDYKNETGSKRGDFNETTNDTSRDYWYDANNNLTRDKNKGIDSIRYNELNLPEYISVPGKGTISFVYTADSKRLRKTVNDVSVTPAKQTVTDYMDAFTYQNDTLQQFTHDEGRVRLEHNSNGEVKYTLDYFVRDPIGNTRMVLGTSMDTSRYMATMESQYTQTENLLFSNIDNTRSAKPSGYPADPTTSLNSSVAKLNAQNGQKIGPSIVLRVMAGDTIQAGVKAFYKSGGSTSYNATATDMLNALLSSFNSSGVIDGIHQGSGANSPITAMTSSLYNDVKNNDPSQNLSDRPKAYLTYAAFDDQFNLVSENSAVRQVQNSPDILQTLATGQIVIKRTGFIYIYVNNENGQDVYFDNLSVIHNSGPLLEETHYYPYGLTMAGISSHALKGDDYYTNRKKYNGIEFNGDLDINEYEAQFRTLDPQIGRWLQMDPKTDEMENWSPYASNYDNPVKYNDVLGDIPGPGGPGFLEGVKAGFTGYFSGIVNAVTHPIETLKSQYTVRNIAIRLVDPLGVMSSAYNAIDNVRTVVNEGSYGAGKVVGKAAGQASLALVTEGASRGLGALKGAAKGIGQAPAATAPTVEAPPTSAPTLRGMNNPATASKARYGSLKHAELANKVKAKPNWQSEPRLIDPLTGQTVVPDVVTPGGNPLEYKPNTPSGRAKGASQIKKYERATGKPGRVIYYDPPSSNPPNRPTPPTPPTP</sequence>